<evidence type="ECO:0000256" key="1">
    <source>
        <dbReference type="ARBA" id="ARBA00023117"/>
    </source>
</evidence>
<comment type="caution">
    <text evidence="4">The sequence shown here is derived from an EMBL/GenBank/DDBJ whole genome shotgun (WGS) entry which is preliminary data.</text>
</comment>
<keyword evidence="1 2" id="KW-0103">Bromodomain</keyword>
<evidence type="ECO:0000256" key="2">
    <source>
        <dbReference type="PROSITE-ProRule" id="PRU00035"/>
    </source>
</evidence>
<feature type="domain" description="Bromo" evidence="3">
    <location>
        <begin position="1"/>
        <end position="43"/>
    </location>
</feature>
<evidence type="ECO:0000313" key="4">
    <source>
        <dbReference type="EMBL" id="MED6213406.1"/>
    </source>
</evidence>
<dbReference type="PRINTS" id="PR00503">
    <property type="entry name" value="BROMODOMAIN"/>
</dbReference>
<proteinExistence type="predicted"/>
<dbReference type="SUPFAM" id="SSF47370">
    <property type="entry name" value="Bromodomain"/>
    <property type="match status" value="1"/>
</dbReference>
<protein>
    <recommendedName>
        <fullName evidence="3">Bromo domain-containing protein</fullName>
    </recommendedName>
</protein>
<dbReference type="EMBL" id="JASCZI010243612">
    <property type="protein sequence ID" value="MED6213406.1"/>
    <property type="molecule type" value="Genomic_DNA"/>
</dbReference>
<dbReference type="PROSITE" id="PS50014">
    <property type="entry name" value="BROMODOMAIN_2"/>
    <property type="match status" value="1"/>
</dbReference>
<dbReference type="PANTHER" id="PTHR45926">
    <property type="entry name" value="OSJNBA0053K19.4 PROTEIN"/>
    <property type="match status" value="1"/>
</dbReference>
<dbReference type="InterPro" id="IPR036427">
    <property type="entry name" value="Bromodomain-like_sf"/>
</dbReference>
<dbReference type="InterPro" id="IPR001487">
    <property type="entry name" value="Bromodomain"/>
</dbReference>
<keyword evidence="5" id="KW-1185">Reference proteome</keyword>
<sequence length="139" mass="16265">MDFGIIKYKLEANNYPYIEDFVADVRLVFSNSMTCNAPGNEVHAIAKELSQIFESKWEEFERNWKCEQDNLSRKSPRRFARMKINAAKTDKNLKDFKELVDEDNRAGMEIECPLEKFSFFNKDYNNVADNKDLKGSDDS</sequence>
<gene>
    <name evidence="4" type="ORF">PIB30_093005</name>
</gene>
<name>A0ABU6YTY7_9FABA</name>
<accession>A0ABU6YTY7</accession>
<reference evidence="4 5" key="1">
    <citation type="journal article" date="2023" name="Plants (Basel)">
        <title>Bridging the Gap: Combining Genomics and Transcriptomics Approaches to Understand Stylosanthes scabra, an Orphan Legume from the Brazilian Caatinga.</title>
        <authorList>
            <person name="Ferreira-Neto J.R.C."/>
            <person name="da Silva M.D."/>
            <person name="Binneck E."/>
            <person name="de Melo N.F."/>
            <person name="da Silva R.H."/>
            <person name="de Melo A.L.T.M."/>
            <person name="Pandolfi V."/>
            <person name="Bustamante F.O."/>
            <person name="Brasileiro-Vidal A.C."/>
            <person name="Benko-Iseppon A.M."/>
        </authorList>
    </citation>
    <scope>NUCLEOTIDE SEQUENCE [LARGE SCALE GENOMIC DNA]</scope>
    <source>
        <tissue evidence="4">Leaves</tissue>
    </source>
</reference>
<evidence type="ECO:0000259" key="3">
    <source>
        <dbReference type="PROSITE" id="PS50014"/>
    </source>
</evidence>
<dbReference type="Proteomes" id="UP001341840">
    <property type="component" value="Unassembled WGS sequence"/>
</dbReference>
<dbReference type="Gene3D" id="1.20.920.10">
    <property type="entry name" value="Bromodomain-like"/>
    <property type="match status" value="1"/>
</dbReference>
<organism evidence="4 5">
    <name type="scientific">Stylosanthes scabra</name>
    <dbReference type="NCBI Taxonomy" id="79078"/>
    <lineage>
        <taxon>Eukaryota</taxon>
        <taxon>Viridiplantae</taxon>
        <taxon>Streptophyta</taxon>
        <taxon>Embryophyta</taxon>
        <taxon>Tracheophyta</taxon>
        <taxon>Spermatophyta</taxon>
        <taxon>Magnoliopsida</taxon>
        <taxon>eudicotyledons</taxon>
        <taxon>Gunneridae</taxon>
        <taxon>Pentapetalae</taxon>
        <taxon>rosids</taxon>
        <taxon>fabids</taxon>
        <taxon>Fabales</taxon>
        <taxon>Fabaceae</taxon>
        <taxon>Papilionoideae</taxon>
        <taxon>50 kb inversion clade</taxon>
        <taxon>dalbergioids sensu lato</taxon>
        <taxon>Dalbergieae</taxon>
        <taxon>Pterocarpus clade</taxon>
        <taxon>Stylosanthes</taxon>
    </lineage>
</organism>
<dbReference type="Pfam" id="PF00439">
    <property type="entry name" value="Bromodomain"/>
    <property type="match status" value="1"/>
</dbReference>
<evidence type="ECO:0000313" key="5">
    <source>
        <dbReference type="Proteomes" id="UP001341840"/>
    </source>
</evidence>